<gene>
    <name evidence="11" type="ORF">MBRA1_002789</name>
</gene>
<dbReference type="PANTHER" id="PTHR46009:SF1">
    <property type="entry name" value="VACUOLAR PROTEIN SORTING-ASSOCIATED PROTEIN VTA1 HOMOLOG"/>
    <property type="match status" value="1"/>
</dbReference>
<keyword evidence="4" id="KW-0813">Transport</keyword>
<dbReference type="SMART" id="SM00668">
    <property type="entry name" value="CTLH"/>
    <property type="match status" value="1"/>
</dbReference>
<dbReference type="GO" id="GO:0010008">
    <property type="term" value="C:endosome membrane"/>
    <property type="evidence" value="ECO:0007669"/>
    <property type="project" value="UniProtKB-SubCell"/>
</dbReference>
<dbReference type="Pfam" id="PF04652">
    <property type="entry name" value="Vta1"/>
    <property type="match status" value="1"/>
</dbReference>
<dbReference type="PANTHER" id="PTHR46009">
    <property type="entry name" value="VACUOLAR PROTEIN SORTING-ASSOCIATED PROTEIN VTA1 HOMOLOG"/>
    <property type="match status" value="1"/>
</dbReference>
<keyword evidence="8" id="KW-0472">Membrane</keyword>
<organism evidence="11 12">
    <name type="scientific">Malassezia brasiliensis</name>
    <dbReference type="NCBI Taxonomy" id="1821822"/>
    <lineage>
        <taxon>Eukaryota</taxon>
        <taxon>Fungi</taxon>
        <taxon>Dikarya</taxon>
        <taxon>Basidiomycota</taxon>
        <taxon>Ustilaginomycotina</taxon>
        <taxon>Malasseziomycetes</taxon>
        <taxon>Malasseziales</taxon>
        <taxon>Malasseziaceae</taxon>
        <taxon>Malassezia</taxon>
    </lineage>
</organism>
<dbReference type="InterPro" id="IPR041212">
    <property type="entry name" value="Vta1_C"/>
</dbReference>
<keyword evidence="5" id="KW-0963">Cytoplasm</keyword>
<feature type="compositionally biased region" description="Polar residues" evidence="9">
    <location>
        <begin position="420"/>
        <end position="432"/>
    </location>
</feature>
<evidence type="ECO:0000256" key="3">
    <source>
        <dbReference type="ARBA" id="ARBA00007895"/>
    </source>
</evidence>
<evidence type="ECO:0000256" key="9">
    <source>
        <dbReference type="SAM" id="MobiDB-lite"/>
    </source>
</evidence>
<evidence type="ECO:0000256" key="7">
    <source>
        <dbReference type="ARBA" id="ARBA00022927"/>
    </source>
</evidence>
<evidence type="ECO:0000256" key="5">
    <source>
        <dbReference type="ARBA" id="ARBA00022490"/>
    </source>
</evidence>
<dbReference type="GO" id="GO:0032511">
    <property type="term" value="P:late endosome to vacuole transport via multivesicular body sorting pathway"/>
    <property type="evidence" value="ECO:0007669"/>
    <property type="project" value="InterPro"/>
</dbReference>
<keyword evidence="6" id="KW-0967">Endosome</keyword>
<sequence length="524" mass="56262">MVSRDAWEARLAQVPVSKRDLDRLVMDYLVVQGYKSAAETFGEETLVVPEMEMAEMDARIVARDALLRGDVASATELVNDLNPEILDTSPSLFFHLQQLRMIELLRAGDIDAALSFAAEHLAPLGEEHPHLLHELEETMSLFVYDMQTPQASVPPHTALLYSPAYRQDVADELNAAILASQSYNASAKLAQLLQILSSGERLLGPSGPGKTEFPHLDIPALLARSELGEVEESMTDDTKSALGDNDAVNNDTAGYAYLENFALNIFLGADNEDREGRATKYFLELLNVQTKIKYAKWKAAQISKALREGKKPAPGPAVSEEESVLAQLIPPQETRVHDAQDAPATPAGQHCDTAPKDAEAPIVAPGAREQALPKRSMPSTLPAVLGEETRAEARSFPSAPSTDTAQVSSAPAPPSTDAANLSSTSSSENQLPSVPDEGGAPVAPVQLIAATKASSTPPTEAVYMTPSAPPPPTTDARLSVTEIAKVQKLSRWASSALDYEDVETARTHLQDALRILDSARSPPT</sequence>
<dbReference type="AlphaFoldDB" id="A0AAF0DU47"/>
<comment type="similarity">
    <text evidence="3">Belongs to the VTA1 family.</text>
</comment>
<dbReference type="EMBL" id="CP119953">
    <property type="protein sequence ID" value="WFC96133.1"/>
    <property type="molecule type" value="Genomic_DNA"/>
</dbReference>
<dbReference type="InterPro" id="IPR013144">
    <property type="entry name" value="CRA_dom"/>
</dbReference>
<dbReference type="Pfam" id="PF08513">
    <property type="entry name" value="LisH"/>
    <property type="match status" value="1"/>
</dbReference>
<dbReference type="InterPro" id="IPR006595">
    <property type="entry name" value="CTLH_C"/>
</dbReference>
<feature type="region of interest" description="Disordered" evidence="9">
    <location>
        <begin position="334"/>
        <end position="357"/>
    </location>
</feature>
<dbReference type="InterPro" id="IPR039431">
    <property type="entry name" value="Vta1/CALS_N"/>
</dbReference>
<dbReference type="GO" id="GO:0005771">
    <property type="term" value="C:multivesicular body"/>
    <property type="evidence" value="ECO:0007669"/>
    <property type="project" value="TreeGrafter"/>
</dbReference>
<protein>
    <recommendedName>
        <fullName evidence="10">CTLH domain-containing protein</fullName>
    </recommendedName>
</protein>
<dbReference type="SMART" id="SM00667">
    <property type="entry name" value="LisH"/>
    <property type="match status" value="1"/>
</dbReference>
<evidence type="ECO:0000313" key="12">
    <source>
        <dbReference type="Proteomes" id="UP001216638"/>
    </source>
</evidence>
<dbReference type="PROSITE" id="PS50897">
    <property type="entry name" value="CTLH"/>
    <property type="match status" value="1"/>
</dbReference>
<name>A0AAF0DU47_9BASI</name>
<evidence type="ECO:0000256" key="8">
    <source>
        <dbReference type="ARBA" id="ARBA00023136"/>
    </source>
</evidence>
<feature type="domain" description="CTLH" evidence="10">
    <location>
        <begin position="63"/>
        <end position="112"/>
    </location>
</feature>
<evidence type="ECO:0000313" key="11">
    <source>
        <dbReference type="EMBL" id="WFC96133.1"/>
    </source>
</evidence>
<feature type="compositionally biased region" description="Polar residues" evidence="9">
    <location>
        <begin position="398"/>
        <end position="407"/>
    </location>
</feature>
<dbReference type="SMART" id="SM00757">
    <property type="entry name" value="CRA"/>
    <property type="match status" value="1"/>
</dbReference>
<evidence type="ECO:0000256" key="4">
    <source>
        <dbReference type="ARBA" id="ARBA00022448"/>
    </source>
</evidence>
<feature type="region of interest" description="Disordered" evidence="9">
    <location>
        <begin position="388"/>
        <end position="476"/>
    </location>
</feature>
<evidence type="ECO:0000256" key="2">
    <source>
        <dbReference type="ARBA" id="ARBA00004496"/>
    </source>
</evidence>
<reference evidence="11" key="1">
    <citation type="submission" date="2023-03" db="EMBL/GenBank/DDBJ databases">
        <title>Mating type loci evolution in Malassezia.</title>
        <authorList>
            <person name="Coelho M.A."/>
        </authorList>
    </citation>
    <scope>NUCLEOTIDE SEQUENCE</scope>
    <source>
        <strain evidence="11">CBS 14135</strain>
    </source>
</reference>
<dbReference type="PROSITE" id="PS50896">
    <property type="entry name" value="LISH"/>
    <property type="match status" value="1"/>
</dbReference>
<evidence type="ECO:0000256" key="6">
    <source>
        <dbReference type="ARBA" id="ARBA00022753"/>
    </source>
</evidence>
<proteinExistence type="inferred from homology"/>
<keyword evidence="7" id="KW-0653">Protein transport</keyword>
<dbReference type="InterPro" id="IPR044538">
    <property type="entry name" value="Vta1-like"/>
</dbReference>
<dbReference type="InterPro" id="IPR024964">
    <property type="entry name" value="CTLH/CRA"/>
</dbReference>
<dbReference type="GO" id="GO:0015031">
    <property type="term" value="P:protein transport"/>
    <property type="evidence" value="ECO:0007669"/>
    <property type="project" value="UniProtKB-KW"/>
</dbReference>
<dbReference type="InterPro" id="IPR023175">
    <property type="entry name" value="Vta1/CALS_N_sf"/>
</dbReference>
<dbReference type="Gene3D" id="1.25.40.270">
    <property type="entry name" value="Vacuolar protein sorting-associated protein vta1"/>
    <property type="match status" value="1"/>
</dbReference>
<dbReference type="Pfam" id="PF18097">
    <property type="entry name" value="Vta1_C"/>
    <property type="match status" value="1"/>
</dbReference>
<keyword evidence="12" id="KW-1185">Reference proteome</keyword>
<comment type="subcellular location">
    <subcellularLocation>
        <location evidence="2">Cytoplasm</location>
    </subcellularLocation>
    <subcellularLocation>
        <location evidence="1">Endosome membrane</location>
        <topology evidence="1">Peripheral membrane protein</topology>
    </subcellularLocation>
</comment>
<accession>A0AAF0DU47</accession>
<dbReference type="InterPro" id="IPR006594">
    <property type="entry name" value="LisH"/>
</dbReference>
<dbReference type="Proteomes" id="UP001216638">
    <property type="component" value="Chromosome 3"/>
</dbReference>
<evidence type="ECO:0000256" key="1">
    <source>
        <dbReference type="ARBA" id="ARBA00004481"/>
    </source>
</evidence>
<dbReference type="Pfam" id="PF10607">
    <property type="entry name" value="CTLH"/>
    <property type="match status" value="1"/>
</dbReference>
<evidence type="ECO:0000259" key="10">
    <source>
        <dbReference type="PROSITE" id="PS50897"/>
    </source>
</evidence>
<dbReference type="Gene3D" id="1.20.5.420">
    <property type="entry name" value="Immunoglobulin FC, subunit C"/>
    <property type="match status" value="1"/>
</dbReference>